<evidence type="ECO:0000313" key="2">
    <source>
        <dbReference type="EMBL" id="PKY09449.1"/>
    </source>
</evidence>
<dbReference type="SUPFAM" id="SSF55729">
    <property type="entry name" value="Acyl-CoA N-acyltransferases (Nat)"/>
    <property type="match status" value="1"/>
</dbReference>
<sequence length="66" mass="7174">MVDWARSNTKINRLEVVAAIENHASRRVAEKAGATFEGIAKARLLIHGQYHDAAMYSFTSSNGAVA</sequence>
<feature type="domain" description="N-acetyltransferase" evidence="1">
    <location>
        <begin position="1"/>
        <end position="35"/>
    </location>
</feature>
<dbReference type="Proteomes" id="UP000234329">
    <property type="component" value="Unassembled WGS sequence"/>
</dbReference>
<protein>
    <recommendedName>
        <fullName evidence="1">N-acetyltransferase domain-containing protein</fullName>
    </recommendedName>
</protein>
<comment type="caution">
    <text evidence="2">The sequence shown here is derived from an EMBL/GenBank/DDBJ whole genome shotgun (WGS) entry which is preliminary data.</text>
</comment>
<dbReference type="InParanoid" id="A0A2I1DHV0"/>
<dbReference type="Gene3D" id="3.40.630.30">
    <property type="match status" value="1"/>
</dbReference>
<dbReference type="InterPro" id="IPR000182">
    <property type="entry name" value="GNAT_dom"/>
</dbReference>
<proteinExistence type="predicted"/>
<keyword evidence="3" id="KW-1185">Reference proteome</keyword>
<reference evidence="2 3" key="1">
    <citation type="submission" date="2017-03" db="EMBL/GenBank/DDBJ databases">
        <title>Draft genime sequence of the acidophilic sulfur-oxidizing bacterium Acidithiobacillus sp. SH, isolated from seawater.</title>
        <authorList>
            <person name="Sharmin S."/>
            <person name="Tokuhisa M."/>
            <person name="Kanao T."/>
            <person name="Kamimura K."/>
        </authorList>
    </citation>
    <scope>NUCLEOTIDE SEQUENCE [LARGE SCALE GENOMIC DNA]</scope>
    <source>
        <strain evidence="2 3">SH</strain>
    </source>
</reference>
<dbReference type="Pfam" id="PF13302">
    <property type="entry name" value="Acetyltransf_3"/>
    <property type="match status" value="1"/>
</dbReference>
<dbReference type="InterPro" id="IPR016181">
    <property type="entry name" value="Acyl_CoA_acyltransferase"/>
</dbReference>
<name>A0A2I1DHV0_9PROT</name>
<gene>
    <name evidence="2" type="ORF">B1757_14865</name>
</gene>
<dbReference type="AlphaFoldDB" id="A0A2I1DHV0"/>
<accession>A0A2I1DHV0</accession>
<organism evidence="2 3">
    <name type="scientific">Acidithiobacillus marinus</name>
    <dbReference type="NCBI Taxonomy" id="187490"/>
    <lineage>
        <taxon>Bacteria</taxon>
        <taxon>Pseudomonadati</taxon>
        <taxon>Pseudomonadota</taxon>
        <taxon>Acidithiobacillia</taxon>
        <taxon>Acidithiobacillales</taxon>
        <taxon>Acidithiobacillaceae</taxon>
        <taxon>Acidithiobacillus</taxon>
    </lineage>
</organism>
<evidence type="ECO:0000313" key="3">
    <source>
        <dbReference type="Proteomes" id="UP000234329"/>
    </source>
</evidence>
<evidence type="ECO:0000259" key="1">
    <source>
        <dbReference type="Pfam" id="PF13302"/>
    </source>
</evidence>
<dbReference type="GO" id="GO:0016747">
    <property type="term" value="F:acyltransferase activity, transferring groups other than amino-acyl groups"/>
    <property type="evidence" value="ECO:0007669"/>
    <property type="project" value="InterPro"/>
</dbReference>
<dbReference type="EMBL" id="MXAV01000063">
    <property type="protein sequence ID" value="PKY09449.1"/>
    <property type="molecule type" value="Genomic_DNA"/>
</dbReference>